<dbReference type="Proteomes" id="UP000199251">
    <property type="component" value="Unassembled WGS sequence"/>
</dbReference>
<dbReference type="AlphaFoldDB" id="A0A0E4H248"/>
<dbReference type="EMBL" id="CTEE01000001">
    <property type="protein sequence ID" value="CQD22614.1"/>
    <property type="molecule type" value="Genomic_DNA"/>
</dbReference>
<accession>A0A0E4H248</accession>
<organism evidence="1 2">
    <name type="scientific">Mycobacterium lentiflavum</name>
    <dbReference type="NCBI Taxonomy" id="141349"/>
    <lineage>
        <taxon>Bacteria</taxon>
        <taxon>Bacillati</taxon>
        <taxon>Actinomycetota</taxon>
        <taxon>Actinomycetes</taxon>
        <taxon>Mycobacteriales</taxon>
        <taxon>Mycobacteriaceae</taxon>
        <taxon>Mycobacterium</taxon>
        <taxon>Mycobacterium simiae complex</taxon>
    </lineage>
</organism>
<dbReference type="SUPFAM" id="SSF55718">
    <property type="entry name" value="SCP-like"/>
    <property type="match status" value="1"/>
</dbReference>
<name>A0A0E4H248_MYCLN</name>
<dbReference type="STRING" id="141349.BN1232_05682"/>
<gene>
    <name evidence="1" type="ORF">BN1232_05682</name>
</gene>
<reference evidence="1 2" key="1">
    <citation type="submission" date="2015-03" db="EMBL/GenBank/DDBJ databases">
        <authorList>
            <person name="Urmite Genomes"/>
        </authorList>
    </citation>
    <scope>NUCLEOTIDE SEQUENCE [LARGE SCALE GENOMIC DNA]</scope>
    <source>
        <strain evidence="1 2">CSUR P1491</strain>
    </source>
</reference>
<sequence>MSDQLYPLLSLEWIEKYLEIWNTNDKAIQGTKGMDMLVQMEATDRGRPPVQLHIDIAGHADYAGPIRNDGREPDFALAAPSGTWAAVARKEMGVRRAVMGPITFKGSLAKALKHFSGLEAALHQFADVPTDWDI</sequence>
<dbReference type="InterPro" id="IPR036527">
    <property type="entry name" value="SCP2_sterol-bd_dom_sf"/>
</dbReference>
<evidence type="ECO:0000313" key="2">
    <source>
        <dbReference type="Proteomes" id="UP000199251"/>
    </source>
</evidence>
<proteinExistence type="predicted"/>
<protein>
    <submittedName>
        <fullName evidence="1">Sterol-binding domain-containing protein</fullName>
    </submittedName>
</protein>
<dbReference type="OrthoDB" id="4460378at2"/>
<evidence type="ECO:0000313" key="1">
    <source>
        <dbReference type="EMBL" id="CQD22614.1"/>
    </source>
</evidence>
<dbReference type="RefSeq" id="WP_090607935.1">
    <property type="nucleotide sequence ID" value="NZ_CTEE01000001.1"/>
</dbReference>
<dbReference type="Gene3D" id="3.30.1050.10">
    <property type="entry name" value="SCP2 sterol-binding domain"/>
    <property type="match status" value="1"/>
</dbReference>